<dbReference type="Gene3D" id="2.130.10.10">
    <property type="entry name" value="YVTN repeat-like/Quinoprotein amine dehydrogenase"/>
    <property type="match status" value="2"/>
</dbReference>
<dbReference type="InterPro" id="IPR001680">
    <property type="entry name" value="WD40_rpt"/>
</dbReference>
<comment type="caution">
    <text evidence="4">The sequence shown here is derived from an EMBL/GenBank/DDBJ whole genome shotgun (WGS) entry which is preliminary data.</text>
</comment>
<keyword evidence="5" id="KW-1185">Reference proteome</keyword>
<dbReference type="SMART" id="SM00320">
    <property type="entry name" value="WD40"/>
    <property type="match status" value="6"/>
</dbReference>
<dbReference type="PROSITE" id="PS00678">
    <property type="entry name" value="WD_REPEATS_1"/>
    <property type="match status" value="1"/>
</dbReference>
<dbReference type="InterPro" id="IPR019775">
    <property type="entry name" value="WD40_repeat_CS"/>
</dbReference>
<feature type="repeat" description="WD" evidence="3">
    <location>
        <begin position="254"/>
        <end position="293"/>
    </location>
</feature>
<evidence type="ECO:0000313" key="5">
    <source>
        <dbReference type="Proteomes" id="UP000187209"/>
    </source>
</evidence>
<dbReference type="Pfam" id="PF00400">
    <property type="entry name" value="WD40"/>
    <property type="match status" value="3"/>
</dbReference>
<dbReference type="PROSITE" id="PS50294">
    <property type="entry name" value="WD_REPEATS_REGION"/>
    <property type="match status" value="1"/>
</dbReference>
<dbReference type="AlphaFoldDB" id="A0A1R2D309"/>
<dbReference type="InterPro" id="IPR036322">
    <property type="entry name" value="WD40_repeat_dom_sf"/>
</dbReference>
<proteinExistence type="predicted"/>
<organism evidence="4 5">
    <name type="scientific">Stentor coeruleus</name>
    <dbReference type="NCBI Taxonomy" id="5963"/>
    <lineage>
        <taxon>Eukaryota</taxon>
        <taxon>Sar</taxon>
        <taxon>Alveolata</taxon>
        <taxon>Ciliophora</taxon>
        <taxon>Postciliodesmatophora</taxon>
        <taxon>Heterotrichea</taxon>
        <taxon>Heterotrichida</taxon>
        <taxon>Stentoridae</taxon>
        <taxon>Stentor</taxon>
    </lineage>
</organism>
<protein>
    <submittedName>
        <fullName evidence="4">Uncharacterized protein</fullName>
    </submittedName>
</protein>
<dbReference type="SUPFAM" id="SSF50978">
    <property type="entry name" value="WD40 repeat-like"/>
    <property type="match status" value="1"/>
</dbReference>
<dbReference type="Proteomes" id="UP000187209">
    <property type="component" value="Unassembled WGS sequence"/>
</dbReference>
<gene>
    <name evidence="4" type="ORF">SteCoe_874</name>
</gene>
<evidence type="ECO:0000313" key="4">
    <source>
        <dbReference type="EMBL" id="OMJ95633.1"/>
    </source>
</evidence>
<keyword evidence="2" id="KW-0677">Repeat</keyword>
<feature type="repeat" description="WD" evidence="3">
    <location>
        <begin position="96"/>
        <end position="130"/>
    </location>
</feature>
<evidence type="ECO:0000256" key="1">
    <source>
        <dbReference type="ARBA" id="ARBA00022574"/>
    </source>
</evidence>
<dbReference type="PANTHER" id="PTHR22847">
    <property type="entry name" value="WD40 REPEAT PROTEIN"/>
    <property type="match status" value="1"/>
</dbReference>
<accession>A0A1R2D309</accession>
<evidence type="ECO:0000256" key="3">
    <source>
        <dbReference type="PROSITE-ProRule" id="PRU00221"/>
    </source>
</evidence>
<dbReference type="EMBL" id="MPUH01000009">
    <property type="protein sequence ID" value="OMJ95633.1"/>
    <property type="molecule type" value="Genomic_DNA"/>
</dbReference>
<dbReference type="PROSITE" id="PS50082">
    <property type="entry name" value="WD_REPEATS_2"/>
    <property type="match status" value="2"/>
</dbReference>
<reference evidence="4 5" key="1">
    <citation type="submission" date="2016-11" db="EMBL/GenBank/DDBJ databases">
        <title>The macronuclear genome of Stentor coeruleus: a giant cell with tiny introns.</title>
        <authorList>
            <person name="Slabodnick M."/>
            <person name="Ruby J.G."/>
            <person name="Reiff S.B."/>
            <person name="Swart E.C."/>
            <person name="Gosai S."/>
            <person name="Prabakaran S."/>
            <person name="Witkowska E."/>
            <person name="Larue G.E."/>
            <person name="Fisher S."/>
            <person name="Freeman R.M."/>
            <person name="Gunawardena J."/>
            <person name="Chu W."/>
            <person name="Stover N.A."/>
            <person name="Gregory B.D."/>
            <person name="Nowacki M."/>
            <person name="Derisi J."/>
            <person name="Roy S.W."/>
            <person name="Marshall W.F."/>
            <person name="Sood P."/>
        </authorList>
    </citation>
    <scope>NUCLEOTIDE SEQUENCE [LARGE SCALE GENOMIC DNA]</scope>
    <source>
        <strain evidence="4">WM001</strain>
    </source>
</reference>
<dbReference type="OrthoDB" id="674604at2759"/>
<sequence>MSYGYAHKLEGHNDTIAGLHIYYETFRTCLISCSLDGLIIHWDLNERKIIYKAQLPKITNQDFCIFHILDEVLYVGYSEGFLGSFALESMANINIFKGHTDQITSLSIYNSCILSASQDCSVRKWESKTGLCEVVYQFSDPISDILIKNTQLFVASWDRSVKIIDLEEGIIITEFLAADKPIRCICVDGNTIFVGGCGLVVISWELPSLKNLEYKGMKSWALGIKAVGSLLFGFSDDKMISVWDKVTGKLLEQFSGHLDGITCMELTEEFIYSGSFDQSILVWDIDEMKVRISERALMTREDIESRKIETFFRALNTKKKGKKNKKGKKSKKK</sequence>
<dbReference type="GO" id="GO:1990234">
    <property type="term" value="C:transferase complex"/>
    <property type="evidence" value="ECO:0007669"/>
    <property type="project" value="UniProtKB-ARBA"/>
</dbReference>
<evidence type="ECO:0000256" key="2">
    <source>
        <dbReference type="ARBA" id="ARBA00022737"/>
    </source>
</evidence>
<keyword evidence="1 3" id="KW-0853">WD repeat</keyword>
<dbReference type="InterPro" id="IPR015943">
    <property type="entry name" value="WD40/YVTN_repeat-like_dom_sf"/>
</dbReference>
<dbReference type="PANTHER" id="PTHR22847:SF637">
    <property type="entry name" value="WD REPEAT DOMAIN 5B"/>
    <property type="match status" value="1"/>
</dbReference>
<name>A0A1R2D309_9CILI</name>